<reference evidence="2 3" key="1">
    <citation type="submission" date="2021-02" db="EMBL/GenBank/DDBJ databases">
        <title>Plant Genome Project.</title>
        <authorList>
            <person name="Zhang R.-G."/>
        </authorList>
    </citation>
    <scope>NUCLEOTIDE SEQUENCE [LARGE SCALE GENOMIC DNA]</scope>
    <source>
        <tissue evidence="2">Leaves</tissue>
    </source>
</reference>
<dbReference type="EMBL" id="JAFEMO010000009">
    <property type="protein sequence ID" value="KAH7565412.1"/>
    <property type="molecule type" value="Genomic_DNA"/>
</dbReference>
<name>A0ABQ8HM25_9ROSI</name>
<dbReference type="Gene3D" id="1.20.1280.50">
    <property type="match status" value="1"/>
</dbReference>
<dbReference type="SUPFAM" id="SSF52058">
    <property type="entry name" value="L domain-like"/>
    <property type="match status" value="1"/>
</dbReference>
<evidence type="ECO:0000313" key="3">
    <source>
        <dbReference type="Proteomes" id="UP000827721"/>
    </source>
</evidence>
<dbReference type="InterPro" id="IPR053772">
    <property type="entry name" value="At1g61320/At1g61330-like"/>
</dbReference>
<dbReference type="PANTHER" id="PTHR34145:SF28">
    <property type="entry name" value="F-BOX DOMAIN-CONTAINING PROTEIN"/>
    <property type="match status" value="1"/>
</dbReference>
<evidence type="ECO:0000313" key="2">
    <source>
        <dbReference type="EMBL" id="KAH7565412.1"/>
    </source>
</evidence>
<protein>
    <recommendedName>
        <fullName evidence="1">F-box domain-containing protein</fullName>
    </recommendedName>
</protein>
<dbReference type="Pfam" id="PF00646">
    <property type="entry name" value="F-box"/>
    <property type="match status" value="2"/>
</dbReference>
<dbReference type="SUPFAM" id="SSF52047">
    <property type="entry name" value="RNI-like"/>
    <property type="match status" value="1"/>
</dbReference>
<organism evidence="2 3">
    <name type="scientific">Xanthoceras sorbifolium</name>
    <dbReference type="NCBI Taxonomy" id="99658"/>
    <lineage>
        <taxon>Eukaryota</taxon>
        <taxon>Viridiplantae</taxon>
        <taxon>Streptophyta</taxon>
        <taxon>Embryophyta</taxon>
        <taxon>Tracheophyta</taxon>
        <taxon>Spermatophyta</taxon>
        <taxon>Magnoliopsida</taxon>
        <taxon>eudicotyledons</taxon>
        <taxon>Gunneridae</taxon>
        <taxon>Pentapetalae</taxon>
        <taxon>rosids</taxon>
        <taxon>malvids</taxon>
        <taxon>Sapindales</taxon>
        <taxon>Sapindaceae</taxon>
        <taxon>Xanthoceroideae</taxon>
        <taxon>Xanthoceras</taxon>
    </lineage>
</organism>
<dbReference type="Pfam" id="PF23622">
    <property type="entry name" value="LRR_At1g61320_AtMIF1"/>
    <property type="match status" value="2"/>
</dbReference>
<accession>A0ABQ8HM25</accession>
<dbReference type="InterPro" id="IPR036047">
    <property type="entry name" value="F-box-like_dom_sf"/>
</dbReference>
<dbReference type="Gene3D" id="3.80.10.10">
    <property type="entry name" value="Ribonuclease Inhibitor"/>
    <property type="match status" value="2"/>
</dbReference>
<evidence type="ECO:0000259" key="1">
    <source>
        <dbReference type="PROSITE" id="PS50181"/>
    </source>
</evidence>
<dbReference type="PROSITE" id="PS50181">
    <property type="entry name" value="FBOX"/>
    <property type="match status" value="2"/>
</dbReference>
<keyword evidence="3" id="KW-1185">Reference proteome</keyword>
<proteinExistence type="predicted"/>
<feature type="domain" description="F-box" evidence="1">
    <location>
        <begin position="29"/>
        <end position="77"/>
    </location>
</feature>
<dbReference type="SUPFAM" id="SSF81383">
    <property type="entry name" value="F-box domain"/>
    <property type="match status" value="2"/>
</dbReference>
<dbReference type="InterPro" id="IPR055357">
    <property type="entry name" value="LRR_At1g61320_AtMIF1"/>
</dbReference>
<dbReference type="InterPro" id="IPR032675">
    <property type="entry name" value="LRR_dom_sf"/>
</dbReference>
<feature type="domain" description="F-box" evidence="1">
    <location>
        <begin position="586"/>
        <end position="632"/>
    </location>
</feature>
<dbReference type="Proteomes" id="UP000827721">
    <property type="component" value="Unassembled WGS sequence"/>
</dbReference>
<dbReference type="PANTHER" id="PTHR34145">
    <property type="entry name" value="OS02G0105600 PROTEIN"/>
    <property type="match status" value="1"/>
</dbReference>
<comment type="caution">
    <text evidence="2">The sequence shown here is derived from an EMBL/GenBank/DDBJ whole genome shotgun (WGS) entry which is preliminary data.</text>
</comment>
<dbReference type="SMART" id="SM00256">
    <property type="entry name" value="FBOX"/>
    <property type="match status" value="2"/>
</dbReference>
<sequence length="1006" mass="115540">MFKDCLVELNLKKERICFDLVNFLRMEKVDRISELPEPILHCILSFLPFKQVAQTSVLSKRWEQAWRTYPILEFDRTVLTGDLCRRFLPVDDKLKEIQKKKKRLFKYLEAALLNRHCREMISIKKFTIDMDFVGDPKFESFVDRCICYAVGSDVKELSLEFGYRRNRWFKLPQIVLCAGSIELLKLKACMLELLPRSSIQLYSLKELFLSLVIVDDHMIANLVSGCPLIEHLGLHSCQGFKSLDLSGLSRLKQLKVTRNFSLQRLNVDALNIHLLAISWSSAPCEINVASCKDIKDLSLNGIFLKDEWLCQLISRLSLLEVLSIFDCSELRHVKISSPCLKELCLSNCRELVELNIDAPNLRVFTYWGRVVSFSLNTLALLKTELVLEYMSSDTQWFVKYTQFLAKFRSMSQVIHLRGTMGENITTRRRIQLPSPLSSIKHLSSKLDLNLRSRKNCKITKLVDDLLWISPHTKAVSIECGYSTKFSFEFLSYGLEDICTASTIVASHICFGEEEVKLEITNENCKEVSDIKRFSSEGAAGIYEKIDGLCGADPEMRQGAKGNGTGSQIQGSPKLFDIMKKNKIEKVDRISELPEPILHHILSFLPRNQVARTCILSKRFETVWHTYPVLELIGGSYRQQQGDGIYEEPVRTKSNVKELELRFALWFVDNKQYRLPQVVLLAKSIEVLKLSGCALELPRGNNILLHSLRTLCLSQVDVELIEDLVSKCPSIQDLRLSMCWFESLKLTGFSKLNKLELEDIKGLERLDIKALNVEFLSIVWSTIWLAPREISSLAFCENLKSIYFKRVPITDDEWLCNQISNLPHLECLSIHYSQTGTTITLCVNALALLKVDLDLPEFHWISAGLKSQCPIYEDVIFLRYMRRRQSSPLLSTEHLTLTFYRKHFDVAEVVDGLLWMAPHTKKISMECASTMKYSLKFTYKKQLIYKGEVGSCCKCIPLSCWEHCIEEIEFEIRHVNDIKTYILSGADIMEKIDALCKDNGLQENSSI</sequence>
<dbReference type="InterPro" id="IPR001810">
    <property type="entry name" value="F-box_dom"/>
</dbReference>
<dbReference type="CDD" id="cd22160">
    <property type="entry name" value="F-box_AtFBL13-like"/>
    <property type="match status" value="2"/>
</dbReference>
<dbReference type="InterPro" id="IPR053781">
    <property type="entry name" value="F-box_AtFBL13-like"/>
</dbReference>
<gene>
    <name evidence="2" type="ORF">JRO89_XS09G0203700</name>
</gene>